<dbReference type="EMBL" id="JBHSWH010000001">
    <property type="protein sequence ID" value="MFC6707900.1"/>
    <property type="molecule type" value="Genomic_DNA"/>
</dbReference>
<gene>
    <name evidence="2" type="ORF">ACFQDH_22355</name>
</gene>
<sequence length="309" mass="35240">MHHANHFYGHAHVLARYAGLAEVPRIWGYLQHGWNSHDGFAVGTQFAPGFPRFVWSHDVARRGWSIGLRRYVVVGSPWAYLLRLQPDSVPAERTGTIVYPFHGWEQQLIVGSHDRYVHELREVEGDVPITVCLYWNEFQDKAVRRIYERAGFRVISHGYRGHMWRGTDVDFLDKQLAELRRHRRVVSNRLGSALLYGASVGAQIGIYGDPMILENERAVLGGRAKQLRLYPELHQPFVPDDYARQLADEQLGQHELLSQYELREALGWRNADLATRAAAPVTDAASMSESGEDDSEQLDRIPTDDGHPL</sequence>
<evidence type="ECO:0008006" key="4">
    <source>
        <dbReference type="Google" id="ProtNLM"/>
    </source>
</evidence>
<dbReference type="Proteomes" id="UP001596298">
    <property type="component" value="Unassembled WGS sequence"/>
</dbReference>
<dbReference type="RefSeq" id="WP_382404561.1">
    <property type="nucleotide sequence ID" value="NZ_JBHSWH010000001.1"/>
</dbReference>
<comment type="caution">
    <text evidence="2">The sequence shown here is derived from an EMBL/GenBank/DDBJ whole genome shotgun (WGS) entry which is preliminary data.</text>
</comment>
<name>A0ABW2AM87_9MICO</name>
<keyword evidence="3" id="KW-1185">Reference proteome</keyword>
<protein>
    <recommendedName>
        <fullName evidence="4">Polysaccharide pyruvyl transferase domain-containing protein</fullName>
    </recommendedName>
</protein>
<feature type="region of interest" description="Disordered" evidence="1">
    <location>
        <begin position="279"/>
        <end position="309"/>
    </location>
</feature>
<feature type="compositionally biased region" description="Basic and acidic residues" evidence="1">
    <location>
        <begin position="297"/>
        <end position="309"/>
    </location>
</feature>
<evidence type="ECO:0000256" key="1">
    <source>
        <dbReference type="SAM" id="MobiDB-lite"/>
    </source>
</evidence>
<proteinExistence type="predicted"/>
<evidence type="ECO:0000313" key="3">
    <source>
        <dbReference type="Proteomes" id="UP001596298"/>
    </source>
</evidence>
<evidence type="ECO:0000313" key="2">
    <source>
        <dbReference type="EMBL" id="MFC6707900.1"/>
    </source>
</evidence>
<organism evidence="2 3">
    <name type="scientific">Flexivirga alba</name>
    <dbReference type="NCBI Taxonomy" id="702742"/>
    <lineage>
        <taxon>Bacteria</taxon>
        <taxon>Bacillati</taxon>
        <taxon>Actinomycetota</taxon>
        <taxon>Actinomycetes</taxon>
        <taxon>Micrococcales</taxon>
        <taxon>Dermacoccaceae</taxon>
        <taxon>Flexivirga</taxon>
    </lineage>
</organism>
<reference evidence="3" key="1">
    <citation type="journal article" date="2019" name="Int. J. Syst. Evol. Microbiol.">
        <title>The Global Catalogue of Microorganisms (GCM) 10K type strain sequencing project: providing services to taxonomists for standard genome sequencing and annotation.</title>
        <authorList>
            <consortium name="The Broad Institute Genomics Platform"/>
            <consortium name="The Broad Institute Genome Sequencing Center for Infectious Disease"/>
            <person name="Wu L."/>
            <person name="Ma J."/>
        </authorList>
    </citation>
    <scope>NUCLEOTIDE SEQUENCE [LARGE SCALE GENOMIC DNA]</scope>
    <source>
        <strain evidence="3">CCUG 58127</strain>
    </source>
</reference>
<accession>A0ABW2AM87</accession>